<keyword evidence="4" id="KW-0518">Myosin</keyword>
<dbReference type="GO" id="GO:0005524">
    <property type="term" value="F:ATP binding"/>
    <property type="evidence" value="ECO:0007669"/>
    <property type="project" value="UniProtKB-KW"/>
</dbReference>
<dbReference type="AlphaFoldDB" id="A0A3L6FS26"/>
<dbReference type="Gene3D" id="1.20.120.720">
    <property type="entry name" value="Myosin VI head, motor domain, U50 subdomain"/>
    <property type="match status" value="1"/>
</dbReference>
<evidence type="ECO:0000256" key="1">
    <source>
        <dbReference type="ARBA" id="ARBA00022741"/>
    </source>
</evidence>
<dbReference type="PANTHER" id="PTHR13140:SF706">
    <property type="entry name" value="DILUTE CLASS UNCONVENTIONAL MYOSIN, ISOFORM C"/>
    <property type="match status" value="1"/>
</dbReference>
<evidence type="ECO:0000256" key="3">
    <source>
        <dbReference type="ARBA" id="ARBA00023203"/>
    </source>
</evidence>
<comment type="caution">
    <text evidence="6">The sequence shown here is derived from an EMBL/GenBank/DDBJ whole genome shotgun (WGS) entry which is preliminary data.</text>
</comment>
<evidence type="ECO:0000313" key="7">
    <source>
        <dbReference type="Proteomes" id="UP000251960"/>
    </source>
</evidence>
<gene>
    <name evidence="6" type="primary">VIII-1_1</name>
    <name evidence="6" type="ORF">Zm00014a_029760</name>
</gene>
<reference evidence="6 7" key="1">
    <citation type="journal article" date="2018" name="Nat. Genet.">
        <title>Extensive intraspecific gene order and gene structural variations between Mo17 and other maize genomes.</title>
        <authorList>
            <person name="Sun S."/>
            <person name="Zhou Y."/>
            <person name="Chen J."/>
            <person name="Shi J."/>
            <person name="Zhao H."/>
            <person name="Zhao H."/>
            <person name="Song W."/>
            <person name="Zhang M."/>
            <person name="Cui Y."/>
            <person name="Dong X."/>
            <person name="Liu H."/>
            <person name="Ma X."/>
            <person name="Jiao Y."/>
            <person name="Wang B."/>
            <person name="Wei X."/>
            <person name="Stein J.C."/>
            <person name="Glaubitz J.C."/>
            <person name="Lu F."/>
            <person name="Yu G."/>
            <person name="Liang C."/>
            <person name="Fengler K."/>
            <person name="Li B."/>
            <person name="Rafalski A."/>
            <person name="Schnable P.S."/>
            <person name="Ware D.H."/>
            <person name="Buckler E.S."/>
            <person name="Lai J."/>
        </authorList>
    </citation>
    <scope>NUCLEOTIDE SEQUENCE [LARGE SCALE GENOMIC DNA]</scope>
    <source>
        <strain evidence="7">cv. Missouri 17</strain>
        <tissue evidence="6">Seedling</tissue>
    </source>
</reference>
<dbReference type="Pfam" id="PF00063">
    <property type="entry name" value="Myosin_head"/>
    <property type="match status" value="1"/>
</dbReference>
<dbReference type="InterPro" id="IPR001609">
    <property type="entry name" value="Myosin_head_motor_dom-like"/>
</dbReference>
<proteinExistence type="inferred from homology"/>
<dbReference type="GO" id="GO:0003779">
    <property type="term" value="F:actin binding"/>
    <property type="evidence" value="ECO:0007669"/>
    <property type="project" value="UniProtKB-KW"/>
</dbReference>
<accession>A0A3L6FS26</accession>
<dbReference type="PANTHER" id="PTHR13140">
    <property type="entry name" value="MYOSIN"/>
    <property type="match status" value="1"/>
</dbReference>
<dbReference type="GO" id="GO:0016459">
    <property type="term" value="C:myosin complex"/>
    <property type="evidence" value="ECO:0007669"/>
    <property type="project" value="UniProtKB-KW"/>
</dbReference>
<organism evidence="6 7">
    <name type="scientific">Zea mays</name>
    <name type="common">Maize</name>
    <dbReference type="NCBI Taxonomy" id="4577"/>
    <lineage>
        <taxon>Eukaryota</taxon>
        <taxon>Viridiplantae</taxon>
        <taxon>Streptophyta</taxon>
        <taxon>Embryophyta</taxon>
        <taxon>Tracheophyta</taxon>
        <taxon>Spermatophyta</taxon>
        <taxon>Magnoliopsida</taxon>
        <taxon>Liliopsida</taxon>
        <taxon>Poales</taxon>
        <taxon>Poaceae</taxon>
        <taxon>PACMAD clade</taxon>
        <taxon>Panicoideae</taxon>
        <taxon>Andropogonodae</taxon>
        <taxon>Andropogoneae</taxon>
        <taxon>Tripsacinae</taxon>
        <taxon>Zea</taxon>
    </lineage>
</organism>
<keyword evidence="2" id="KW-0067">ATP-binding</keyword>
<evidence type="ECO:0000259" key="5">
    <source>
        <dbReference type="PROSITE" id="PS51456"/>
    </source>
</evidence>
<protein>
    <submittedName>
        <fullName evidence="6">Myosin-1</fullName>
    </submittedName>
</protein>
<sequence>MDALDTIQISKEDQMKLFFMLAAVLWLGNISFSVIDNENHVEVVSNEGLATTAKLLGCTANQLVSAVSTRKFRAGNDSIIKKLTLTQKNGFEQFCINYANERLQQHFNRHLFKLQQEDIEPLDLSVIQKDVAPETVDAMKRTISGMLGLLPSDQFCVIVEAL</sequence>
<dbReference type="PROSITE" id="PS51456">
    <property type="entry name" value="MYOSIN_MOTOR"/>
    <property type="match status" value="1"/>
</dbReference>
<comment type="caution">
    <text evidence="4">Lacks conserved residue(s) required for the propagation of feature annotation.</text>
</comment>
<evidence type="ECO:0000313" key="6">
    <source>
        <dbReference type="EMBL" id="PWZ37642.1"/>
    </source>
</evidence>
<dbReference type="GO" id="GO:0003774">
    <property type="term" value="F:cytoskeletal motor activity"/>
    <property type="evidence" value="ECO:0007669"/>
    <property type="project" value="InterPro"/>
</dbReference>
<comment type="similarity">
    <text evidence="4">Belongs to the TRAFAC class myosin-kinesin ATPase superfamily. Myosin family.</text>
</comment>
<name>A0A3L6FS26_MAIZE</name>
<dbReference type="InterPro" id="IPR027417">
    <property type="entry name" value="P-loop_NTPase"/>
</dbReference>
<keyword evidence="4" id="KW-0505">Motor protein</keyword>
<dbReference type="Gene3D" id="1.20.58.530">
    <property type="match status" value="1"/>
</dbReference>
<dbReference type="Proteomes" id="UP000251960">
    <property type="component" value="Chromosome 2"/>
</dbReference>
<dbReference type="EMBL" id="NCVQ01000003">
    <property type="protein sequence ID" value="PWZ37642.1"/>
    <property type="molecule type" value="Genomic_DNA"/>
</dbReference>
<dbReference type="SUPFAM" id="SSF52540">
    <property type="entry name" value="P-loop containing nucleoside triphosphate hydrolases"/>
    <property type="match status" value="1"/>
</dbReference>
<evidence type="ECO:0000256" key="2">
    <source>
        <dbReference type="ARBA" id="ARBA00022840"/>
    </source>
</evidence>
<keyword evidence="1" id="KW-0547">Nucleotide-binding</keyword>
<evidence type="ECO:0000256" key="4">
    <source>
        <dbReference type="PROSITE-ProRule" id="PRU00782"/>
    </source>
</evidence>
<keyword evidence="3 4" id="KW-0009">Actin-binding</keyword>
<feature type="domain" description="Myosin motor" evidence="5">
    <location>
        <begin position="1"/>
        <end position="162"/>
    </location>
</feature>